<dbReference type="AlphaFoldDB" id="A0A9D4PSH0"/>
<keyword evidence="1" id="KW-0472">Membrane</keyword>
<comment type="caution">
    <text evidence="2">The sequence shown here is derived from an EMBL/GenBank/DDBJ whole genome shotgun (WGS) entry which is preliminary data.</text>
</comment>
<keyword evidence="1" id="KW-0812">Transmembrane</keyword>
<organism evidence="2 3">
    <name type="scientific">Rhipicephalus sanguineus</name>
    <name type="common">Brown dog tick</name>
    <name type="synonym">Ixodes sanguineus</name>
    <dbReference type="NCBI Taxonomy" id="34632"/>
    <lineage>
        <taxon>Eukaryota</taxon>
        <taxon>Metazoa</taxon>
        <taxon>Ecdysozoa</taxon>
        <taxon>Arthropoda</taxon>
        <taxon>Chelicerata</taxon>
        <taxon>Arachnida</taxon>
        <taxon>Acari</taxon>
        <taxon>Parasitiformes</taxon>
        <taxon>Ixodida</taxon>
        <taxon>Ixodoidea</taxon>
        <taxon>Ixodidae</taxon>
        <taxon>Rhipicephalinae</taxon>
        <taxon>Rhipicephalus</taxon>
        <taxon>Rhipicephalus</taxon>
    </lineage>
</organism>
<protein>
    <submittedName>
        <fullName evidence="2">Uncharacterized protein</fullName>
    </submittedName>
</protein>
<reference evidence="2" key="1">
    <citation type="journal article" date="2020" name="Cell">
        <title>Large-Scale Comparative Analyses of Tick Genomes Elucidate Their Genetic Diversity and Vector Capacities.</title>
        <authorList>
            <consortium name="Tick Genome and Microbiome Consortium (TIGMIC)"/>
            <person name="Jia N."/>
            <person name="Wang J."/>
            <person name="Shi W."/>
            <person name="Du L."/>
            <person name="Sun Y."/>
            <person name="Zhan W."/>
            <person name="Jiang J.F."/>
            <person name="Wang Q."/>
            <person name="Zhang B."/>
            <person name="Ji P."/>
            <person name="Bell-Sakyi L."/>
            <person name="Cui X.M."/>
            <person name="Yuan T.T."/>
            <person name="Jiang B.G."/>
            <person name="Yang W.F."/>
            <person name="Lam T.T."/>
            <person name="Chang Q.C."/>
            <person name="Ding S.J."/>
            <person name="Wang X.J."/>
            <person name="Zhu J.G."/>
            <person name="Ruan X.D."/>
            <person name="Zhao L."/>
            <person name="Wei J.T."/>
            <person name="Ye R.Z."/>
            <person name="Que T.C."/>
            <person name="Du C.H."/>
            <person name="Zhou Y.H."/>
            <person name="Cheng J.X."/>
            <person name="Dai P.F."/>
            <person name="Guo W.B."/>
            <person name="Han X.H."/>
            <person name="Huang E.J."/>
            <person name="Li L.F."/>
            <person name="Wei W."/>
            <person name="Gao Y.C."/>
            <person name="Liu J.Z."/>
            <person name="Shao H.Z."/>
            <person name="Wang X."/>
            <person name="Wang C.C."/>
            <person name="Yang T.C."/>
            <person name="Huo Q.B."/>
            <person name="Li W."/>
            <person name="Chen H.Y."/>
            <person name="Chen S.E."/>
            <person name="Zhou L.G."/>
            <person name="Ni X.B."/>
            <person name="Tian J.H."/>
            <person name="Sheng Y."/>
            <person name="Liu T."/>
            <person name="Pan Y.S."/>
            <person name="Xia L.Y."/>
            <person name="Li J."/>
            <person name="Zhao F."/>
            <person name="Cao W.C."/>
        </authorList>
    </citation>
    <scope>NUCLEOTIDE SEQUENCE</scope>
    <source>
        <strain evidence="2">Rsan-2018</strain>
    </source>
</reference>
<gene>
    <name evidence="2" type="ORF">HPB52_020175</name>
</gene>
<proteinExistence type="predicted"/>
<evidence type="ECO:0000313" key="2">
    <source>
        <dbReference type="EMBL" id="KAH7952217.1"/>
    </source>
</evidence>
<evidence type="ECO:0000313" key="3">
    <source>
        <dbReference type="Proteomes" id="UP000821837"/>
    </source>
</evidence>
<accession>A0A9D4PSH0</accession>
<feature type="transmembrane region" description="Helical" evidence="1">
    <location>
        <begin position="104"/>
        <end position="125"/>
    </location>
</feature>
<reference evidence="2" key="2">
    <citation type="submission" date="2021-09" db="EMBL/GenBank/DDBJ databases">
        <authorList>
            <person name="Jia N."/>
            <person name="Wang J."/>
            <person name="Shi W."/>
            <person name="Du L."/>
            <person name="Sun Y."/>
            <person name="Zhan W."/>
            <person name="Jiang J."/>
            <person name="Wang Q."/>
            <person name="Zhang B."/>
            <person name="Ji P."/>
            <person name="Sakyi L.B."/>
            <person name="Cui X."/>
            <person name="Yuan T."/>
            <person name="Jiang B."/>
            <person name="Yang W."/>
            <person name="Lam T.T.-Y."/>
            <person name="Chang Q."/>
            <person name="Ding S."/>
            <person name="Wang X."/>
            <person name="Zhu J."/>
            <person name="Ruan X."/>
            <person name="Zhao L."/>
            <person name="Wei J."/>
            <person name="Que T."/>
            <person name="Du C."/>
            <person name="Cheng J."/>
            <person name="Dai P."/>
            <person name="Han X."/>
            <person name="Huang E."/>
            <person name="Gao Y."/>
            <person name="Liu J."/>
            <person name="Shao H."/>
            <person name="Ye R."/>
            <person name="Li L."/>
            <person name="Wei W."/>
            <person name="Wang X."/>
            <person name="Wang C."/>
            <person name="Huo Q."/>
            <person name="Li W."/>
            <person name="Guo W."/>
            <person name="Chen H."/>
            <person name="Chen S."/>
            <person name="Zhou L."/>
            <person name="Zhou L."/>
            <person name="Ni X."/>
            <person name="Tian J."/>
            <person name="Zhou Y."/>
            <person name="Sheng Y."/>
            <person name="Liu T."/>
            <person name="Pan Y."/>
            <person name="Xia L."/>
            <person name="Li J."/>
            <person name="Zhao F."/>
            <person name="Cao W."/>
        </authorList>
    </citation>
    <scope>NUCLEOTIDE SEQUENCE</scope>
    <source>
        <strain evidence="2">Rsan-2018</strain>
        <tissue evidence="2">Larvae</tissue>
    </source>
</reference>
<evidence type="ECO:0000256" key="1">
    <source>
        <dbReference type="SAM" id="Phobius"/>
    </source>
</evidence>
<feature type="transmembrane region" description="Helical" evidence="1">
    <location>
        <begin position="137"/>
        <end position="157"/>
    </location>
</feature>
<keyword evidence="1" id="KW-1133">Transmembrane helix</keyword>
<keyword evidence="3" id="KW-1185">Reference proteome</keyword>
<dbReference type="EMBL" id="JABSTV010001251">
    <property type="protein sequence ID" value="KAH7952217.1"/>
    <property type="molecule type" value="Genomic_DNA"/>
</dbReference>
<dbReference type="Proteomes" id="UP000821837">
    <property type="component" value="Chromosome 5"/>
</dbReference>
<name>A0A9D4PSH0_RHISA</name>
<sequence length="218" mass="24605">MYPKHEKVEYAVFDRKNNFGAGLIGPKTRMVIKAYRTLNNTLIERRAEDNTDSLLLDRRVDVILGARNVHCWSQCFFYPYALYSPNSGPHPRQACRPRGTIRRLFPSEASSLSGVTAFVVSTYIGRSPPPEVSSVAMSSKIMMATWMVGMLFLINFIQTEITSSRTVPEYSSEIRSTDEFVSRVQSGTTRLCVNIETGDMIRRATNATATIRYLNSLN</sequence>